<dbReference type="Proteomes" id="UP000266302">
    <property type="component" value="Unassembled WGS sequence"/>
</dbReference>
<evidence type="ECO:0000256" key="3">
    <source>
        <dbReference type="ARBA" id="ARBA00004786"/>
    </source>
</evidence>
<comment type="function">
    <text evidence="18">Oxidizes proline to glutamate for use as a carbon and nitrogen source.</text>
</comment>
<dbReference type="EC" id="1.2.1.88" evidence="18"/>
<comment type="similarity">
    <text evidence="17 18">In the C-terminal section; belongs to the aldehyde dehydrogenase family.</text>
</comment>
<comment type="pathway">
    <text evidence="3 18">Amino-acid degradation; L-proline degradation into L-glutamate; L-glutamate from L-proline: step 2/2.</text>
</comment>
<keyword evidence="8 18" id="KW-0805">Transcription regulation</keyword>
<dbReference type="PIRSF" id="PIRSF000197">
    <property type="entry name" value="Bifunct_PutA"/>
    <property type="match status" value="1"/>
</dbReference>
<evidence type="ECO:0000259" key="20">
    <source>
        <dbReference type="Pfam" id="PF00171"/>
    </source>
</evidence>
<dbReference type="SUPFAM" id="SSF53720">
    <property type="entry name" value="ALDH-like"/>
    <property type="match status" value="1"/>
</dbReference>
<dbReference type="OrthoDB" id="6187633at2"/>
<gene>
    <name evidence="24" type="ORF">D3F03_03065</name>
</gene>
<keyword evidence="7 18" id="KW-0560">Oxidoreductase</keyword>
<evidence type="ECO:0000256" key="19">
    <source>
        <dbReference type="PIRSR" id="PIRSR000197-1"/>
    </source>
</evidence>
<dbReference type="InterPro" id="IPR016162">
    <property type="entry name" value="Ald_DH_N"/>
</dbReference>
<feature type="domain" description="Proline utilization A proline dehydrogenase N-terminal" evidence="23">
    <location>
        <begin position="17"/>
        <end position="60"/>
    </location>
</feature>
<dbReference type="InterPro" id="IPR024089">
    <property type="entry name" value="PRODH_PutA_dom_I/II"/>
</dbReference>
<dbReference type="UniPathway" id="UPA00261">
    <property type="reaction ID" value="UER00373"/>
</dbReference>
<evidence type="ECO:0000256" key="9">
    <source>
        <dbReference type="ARBA" id="ARBA00023027"/>
    </source>
</evidence>
<reference evidence="24 25" key="1">
    <citation type="submission" date="2018-09" db="EMBL/GenBank/DDBJ databases">
        <title>Draft genome of Simplicispira sp. NY-02.</title>
        <authorList>
            <person name="Im W.T."/>
        </authorList>
    </citation>
    <scope>NUCLEOTIDE SEQUENCE [LARGE SCALE GENOMIC DNA]</scope>
    <source>
        <strain evidence="24 25">NY-02</strain>
    </source>
</reference>
<comment type="cofactor">
    <cofactor evidence="1 18">
        <name>FAD</name>
        <dbReference type="ChEBI" id="CHEBI:57692"/>
    </cofactor>
</comment>
<dbReference type="NCBIfam" id="TIGR01238">
    <property type="entry name" value="D1pyr5carbox3"/>
    <property type="match status" value="1"/>
</dbReference>
<dbReference type="Gene3D" id="1.20.5.460">
    <property type="entry name" value="Single helix bin"/>
    <property type="match status" value="1"/>
</dbReference>
<dbReference type="InterPro" id="IPR050485">
    <property type="entry name" value="Proline_metab_enzyme"/>
</dbReference>
<dbReference type="GO" id="GO:0003700">
    <property type="term" value="F:DNA-binding transcription factor activity"/>
    <property type="evidence" value="ECO:0007669"/>
    <property type="project" value="InterPro"/>
</dbReference>
<dbReference type="GO" id="GO:0010133">
    <property type="term" value="P:L-proline catabolic process to L-glutamate"/>
    <property type="evidence" value="ECO:0007669"/>
    <property type="project" value="UniProtKB-UniRule"/>
</dbReference>
<dbReference type="InterPro" id="IPR024090">
    <property type="entry name" value="PRODH_PutA_dom_I"/>
</dbReference>
<feature type="domain" description="Proline dehydrogenase PutA" evidence="22">
    <location>
        <begin position="72"/>
        <end position="183"/>
    </location>
</feature>
<dbReference type="InterPro" id="IPR029041">
    <property type="entry name" value="FAD-linked_oxidoreductase-like"/>
</dbReference>
<dbReference type="NCBIfam" id="NF008869">
    <property type="entry name" value="PRK11904.1"/>
    <property type="match status" value="1"/>
</dbReference>
<feature type="domain" description="Aldehyde dehydrogenase" evidence="20">
    <location>
        <begin position="584"/>
        <end position="1032"/>
    </location>
</feature>
<evidence type="ECO:0000256" key="13">
    <source>
        <dbReference type="ARBA" id="ARBA00023268"/>
    </source>
</evidence>
<evidence type="ECO:0000256" key="18">
    <source>
        <dbReference type="PIRNR" id="PIRNR000197"/>
    </source>
</evidence>
<keyword evidence="12 18" id="KW-0804">Transcription</keyword>
<dbReference type="Pfam" id="PF18327">
    <property type="entry name" value="PRODH"/>
    <property type="match status" value="1"/>
</dbReference>
<evidence type="ECO:0000259" key="22">
    <source>
        <dbReference type="Pfam" id="PF14850"/>
    </source>
</evidence>
<evidence type="ECO:0000256" key="10">
    <source>
        <dbReference type="ARBA" id="ARBA00023062"/>
    </source>
</evidence>
<evidence type="ECO:0000256" key="5">
    <source>
        <dbReference type="ARBA" id="ARBA00022630"/>
    </source>
</evidence>
<comment type="similarity">
    <text evidence="16 18">In the N-terminal section; belongs to the proline dehydrogenase family.</text>
</comment>
<comment type="catalytic activity">
    <reaction evidence="15 18">
        <text>L-proline + a quinone = (S)-1-pyrroline-5-carboxylate + a quinol + H(+)</text>
        <dbReference type="Rhea" id="RHEA:23784"/>
        <dbReference type="ChEBI" id="CHEBI:15378"/>
        <dbReference type="ChEBI" id="CHEBI:17388"/>
        <dbReference type="ChEBI" id="CHEBI:24646"/>
        <dbReference type="ChEBI" id="CHEBI:60039"/>
        <dbReference type="ChEBI" id="CHEBI:132124"/>
        <dbReference type="EC" id="1.5.5.2"/>
    </reaction>
</comment>
<keyword evidence="13" id="KW-0511">Multifunctional enzyme</keyword>
<feature type="active site" evidence="19">
    <location>
        <position position="814"/>
    </location>
</feature>
<dbReference type="GO" id="GO:0004657">
    <property type="term" value="F:proline dehydrogenase activity"/>
    <property type="evidence" value="ECO:0007669"/>
    <property type="project" value="UniProtKB-UniRule"/>
</dbReference>
<dbReference type="Pfam" id="PF00171">
    <property type="entry name" value="Aldedh"/>
    <property type="match status" value="1"/>
</dbReference>
<dbReference type="GO" id="GO:0009898">
    <property type="term" value="C:cytoplasmic side of plasma membrane"/>
    <property type="evidence" value="ECO:0007669"/>
    <property type="project" value="TreeGrafter"/>
</dbReference>
<dbReference type="PANTHER" id="PTHR42862:SF1">
    <property type="entry name" value="DELTA-1-PYRROLINE-5-CARBOXYLATE DEHYDROGENASE 2, ISOFORM A-RELATED"/>
    <property type="match status" value="1"/>
</dbReference>
<feature type="domain" description="Proline dehydrogenase" evidence="21">
    <location>
        <begin position="193"/>
        <end position="494"/>
    </location>
</feature>
<evidence type="ECO:0000256" key="17">
    <source>
        <dbReference type="ARBA" id="ARBA00060911"/>
    </source>
</evidence>
<dbReference type="Pfam" id="PF14850">
    <property type="entry name" value="Pro_dh-DNA_bdg"/>
    <property type="match status" value="1"/>
</dbReference>
<evidence type="ECO:0000256" key="7">
    <source>
        <dbReference type="ARBA" id="ARBA00023002"/>
    </source>
</evidence>
<keyword evidence="4 18" id="KW-0678">Repressor</keyword>
<dbReference type="FunFam" id="3.20.20.220:FF:000004">
    <property type="entry name" value="Bifunctional protein PutA"/>
    <property type="match status" value="1"/>
</dbReference>
<dbReference type="Gene3D" id="3.20.20.220">
    <property type="match status" value="1"/>
</dbReference>
<dbReference type="InterPro" id="IPR002872">
    <property type="entry name" value="Proline_DH_dom"/>
</dbReference>
<sequence>MTEPFAPRAPVGVLQHAALQALCRAPEPEALAPLLVLARSDTATADRIHSLARRLAGTLRDRKGGAGRAGLVQSLLQEFSLSSQEGVALMCLAEALLRIPDKATRDALIRDKIGNGQWEAHLGKSPSLFVNAATWGLLLTGKLVATHSEKTLSSLLTRLTAKGGEPLIRKSVDMAMRMMGEQFVTGETIKEALANARAREAAGFRFSYDMLGEAALTQPDAERYLAAYEAAIHAIGQASGDRGIYAGPGISIKLSALHPRYVRAQTQRVHDELYPTLLSLATLARQYDIGLNIDAEETERLELSLELLQRLCTEDALAGWNGLGFVIQAYQKRCPAVVDEVIALARQSGRRLMIRLVKGAYWDSEIKRAQVDGLSDFPVYTRKAHTDVSYIACARKLLAAPDAVFPQFATHNAHTLAAIYEMAEPATYRPDQYEFQCLHGMGEPLYEQVVRPVSQGGLGRPCRVYAPVGTHETLLAYLVRRLLENGANTSFVNRIADESIALDELVRDPVDTVDAAAVVEGAAALPHPRIAHPWALYGPARRNSAGLDLASEPVLADLETALQDSRNQRWQAGPLLACDVAEGARLAVRNPADASDTVGEVQEASLQDVEHALALAQADGQAWRATPAAERAQALLRAADLVQADMPALIALLVREAGKSAANAIAEVREAIDFLRYYATQASSTLAPSQAQAHPEVQALGTVVCISPWNFPLAIFTGQVCAALAAGNCVIAKPAEQTPLIAAQAVRLLWQAGVPRAALQLLPGRGETVGAALVADPRVMGVVFTGSTQVARAIQHTLAGRLDSAGRPVTLIAETGGQNAMVVDSSALAEQAVVDILASAFDSAGQRCSALRVLCIQEDAAPHLLPMLRGAMGELRLGNPALLATDVGPVIDAEAQAGIQAHIDAMRARGCTVFQSHDSAQAGPGTFVSPTLIELKSISQLEREVFGPVLHVVRYARTALPRLLKDINATGYGLTLGVHTRIDETIAQVLAQAHAGNAYVNRNMVGAVVGVQPFGGEGLSGTGPKAGGPLYLRRLVAQAPGSARGTICSPDTEDAPSALAPLNALQQWATATGRSALATSCQMFAAQSPTGVSQTLPGPTGERNVYSVLPRAITGCLAIQDVDLLTQLAAVLAVGSQALWQGNAAASLREQLPAAVQQHVTLAAVGVLDAPALDVVLQHGTSADLQRSSEILAKRPGPIVLLQGLAPGETAIALDRLVLERSLSVNTAAAGGNASLMTIG</sequence>
<dbReference type="SUPFAM" id="SSF51730">
    <property type="entry name" value="FAD-linked oxidoreductase"/>
    <property type="match status" value="1"/>
</dbReference>
<evidence type="ECO:0000256" key="15">
    <source>
        <dbReference type="ARBA" id="ARBA00048779"/>
    </source>
</evidence>
<keyword evidence="5 18" id="KW-0285">Flavoprotein</keyword>
<dbReference type="NCBIfam" id="NF008772">
    <property type="entry name" value="PRK11809.1"/>
    <property type="match status" value="1"/>
</dbReference>
<dbReference type="InterPro" id="IPR016160">
    <property type="entry name" value="Ald_DH_CS_CYS"/>
</dbReference>
<dbReference type="PANTHER" id="PTHR42862">
    <property type="entry name" value="DELTA-1-PYRROLINE-5-CARBOXYLATE DEHYDROGENASE 1, ISOFORM A-RELATED"/>
    <property type="match status" value="1"/>
</dbReference>
<dbReference type="Pfam" id="PF01619">
    <property type="entry name" value="Pro_dh"/>
    <property type="match status" value="1"/>
</dbReference>
<keyword evidence="6 18" id="KW-0274">FAD</keyword>
<comment type="caution">
    <text evidence="24">The sequence shown here is derived from an EMBL/GenBank/DDBJ whole genome shotgun (WGS) entry which is preliminary data.</text>
</comment>
<dbReference type="InterPro" id="IPR005933">
    <property type="entry name" value="PutA_C"/>
</dbReference>
<dbReference type="InterPro" id="IPR041349">
    <property type="entry name" value="PRODH"/>
</dbReference>
<dbReference type="Gene3D" id="1.20.5.550">
    <property type="entry name" value="Single Helix bin"/>
    <property type="match status" value="1"/>
</dbReference>
<dbReference type="FunFam" id="1.20.5.460:FF:000001">
    <property type="entry name" value="Bifunctional protein PutA"/>
    <property type="match status" value="1"/>
</dbReference>
<evidence type="ECO:0000256" key="4">
    <source>
        <dbReference type="ARBA" id="ARBA00022491"/>
    </source>
</evidence>
<evidence type="ECO:0000256" key="14">
    <source>
        <dbReference type="ARBA" id="ARBA00048142"/>
    </source>
</evidence>
<dbReference type="AlphaFoldDB" id="A0A398CMG7"/>
<dbReference type="InterPro" id="IPR015590">
    <property type="entry name" value="Aldehyde_DH_dom"/>
</dbReference>
<evidence type="ECO:0000256" key="6">
    <source>
        <dbReference type="ARBA" id="ARBA00022827"/>
    </source>
</evidence>
<evidence type="ECO:0000256" key="12">
    <source>
        <dbReference type="ARBA" id="ARBA00023163"/>
    </source>
</evidence>
<protein>
    <recommendedName>
        <fullName evidence="18">Bifunctional protein PutA</fullName>
    </recommendedName>
    <domain>
        <recommendedName>
            <fullName evidence="18">Proline dehydrogenase</fullName>
            <ecNumber evidence="18">1.5.5.2</ecNumber>
        </recommendedName>
        <alternativeName>
            <fullName evidence="18">Proline oxidase</fullName>
        </alternativeName>
    </domain>
    <domain>
        <recommendedName>
            <fullName evidence="18">Delta-1-pyrroline-5-carboxylate dehydrogenase</fullName>
            <shortName evidence="18">P5C dehydrogenase</shortName>
            <ecNumber evidence="18">1.2.1.88</ecNumber>
        </recommendedName>
        <alternativeName>
            <fullName evidence="18">L-glutamate gamma-semialdehyde dehydrogenase</fullName>
        </alternativeName>
    </domain>
</protein>
<evidence type="ECO:0000313" key="25">
    <source>
        <dbReference type="Proteomes" id="UP000266302"/>
    </source>
</evidence>
<dbReference type="InterPro" id="IPR025703">
    <property type="entry name" value="Bifunct_PutA"/>
</dbReference>
<evidence type="ECO:0000256" key="2">
    <source>
        <dbReference type="ARBA" id="ARBA00004739"/>
    </source>
</evidence>
<evidence type="ECO:0000256" key="8">
    <source>
        <dbReference type="ARBA" id="ARBA00023015"/>
    </source>
</evidence>
<feature type="active site" evidence="19">
    <location>
        <position position="848"/>
    </location>
</feature>
<dbReference type="FunFam" id="3.40.309.10:FF:000005">
    <property type="entry name" value="1-pyrroline-5-carboxylate dehydrogenase 1"/>
    <property type="match status" value="1"/>
</dbReference>
<evidence type="ECO:0000313" key="24">
    <source>
        <dbReference type="EMBL" id="RIE00104.1"/>
    </source>
</evidence>
<dbReference type="RefSeq" id="WP_119108546.1">
    <property type="nucleotide sequence ID" value="NZ_QXJC01000001.1"/>
</dbReference>
<dbReference type="CDD" id="cd07125">
    <property type="entry name" value="ALDH_PutA-P5CDH"/>
    <property type="match status" value="1"/>
</dbReference>
<name>A0A398CMG7_9BURK</name>
<comment type="catalytic activity">
    <reaction evidence="14 18">
        <text>L-glutamate 5-semialdehyde + NAD(+) + H2O = L-glutamate + NADH + 2 H(+)</text>
        <dbReference type="Rhea" id="RHEA:30235"/>
        <dbReference type="ChEBI" id="CHEBI:15377"/>
        <dbReference type="ChEBI" id="CHEBI:15378"/>
        <dbReference type="ChEBI" id="CHEBI:29985"/>
        <dbReference type="ChEBI" id="CHEBI:57540"/>
        <dbReference type="ChEBI" id="CHEBI:57945"/>
        <dbReference type="ChEBI" id="CHEBI:58066"/>
        <dbReference type="EC" id="1.2.1.88"/>
    </reaction>
</comment>
<dbReference type="EMBL" id="QXJC01000001">
    <property type="protein sequence ID" value="RIE00104.1"/>
    <property type="molecule type" value="Genomic_DNA"/>
</dbReference>
<evidence type="ECO:0000256" key="16">
    <source>
        <dbReference type="ARBA" id="ARBA00060889"/>
    </source>
</evidence>
<dbReference type="EC" id="1.5.5.2" evidence="18"/>
<comment type="pathway">
    <text evidence="2 18">Amino-acid degradation; L-proline degradation into L-glutamate; L-glutamate from L-proline: step 1/2.</text>
</comment>
<keyword evidence="10 18" id="KW-0642">Proline metabolism</keyword>
<proteinExistence type="inferred from homology"/>
<accession>A0A398CMG7</accession>
<dbReference type="InterPro" id="IPR016161">
    <property type="entry name" value="Ald_DH/histidinol_DH"/>
</dbReference>
<evidence type="ECO:0000256" key="11">
    <source>
        <dbReference type="ARBA" id="ARBA00023125"/>
    </source>
</evidence>
<evidence type="ECO:0000256" key="1">
    <source>
        <dbReference type="ARBA" id="ARBA00001974"/>
    </source>
</evidence>
<keyword evidence="25" id="KW-1185">Reference proteome</keyword>
<keyword evidence="9 18" id="KW-0520">NAD</keyword>
<keyword evidence="11 18" id="KW-0238">DNA-binding</keyword>
<dbReference type="InterPro" id="IPR024082">
    <property type="entry name" value="PRODH_PutA_dom_II"/>
</dbReference>
<dbReference type="GO" id="GO:0003842">
    <property type="term" value="F:L-glutamate gamma-semialdehyde dehydrogenase activity"/>
    <property type="evidence" value="ECO:0007669"/>
    <property type="project" value="UniProtKB-UniRule"/>
</dbReference>
<dbReference type="SUPFAM" id="SSF81935">
    <property type="entry name" value="N-terminal domain of bifunctional PutA protein"/>
    <property type="match status" value="1"/>
</dbReference>
<dbReference type="GO" id="GO:0003677">
    <property type="term" value="F:DNA binding"/>
    <property type="evidence" value="ECO:0007669"/>
    <property type="project" value="UniProtKB-KW"/>
</dbReference>
<dbReference type="Gene3D" id="3.40.309.10">
    <property type="entry name" value="Aldehyde Dehydrogenase, Chain A, domain 2"/>
    <property type="match status" value="1"/>
</dbReference>
<dbReference type="InterPro" id="IPR016163">
    <property type="entry name" value="Ald_DH_C"/>
</dbReference>
<evidence type="ECO:0000259" key="23">
    <source>
        <dbReference type="Pfam" id="PF18327"/>
    </source>
</evidence>
<evidence type="ECO:0000259" key="21">
    <source>
        <dbReference type="Pfam" id="PF01619"/>
    </source>
</evidence>
<dbReference type="Gene3D" id="3.40.605.10">
    <property type="entry name" value="Aldehyde Dehydrogenase, Chain A, domain 1"/>
    <property type="match status" value="1"/>
</dbReference>
<dbReference type="PROSITE" id="PS00070">
    <property type="entry name" value="ALDEHYDE_DEHYDR_CYS"/>
    <property type="match status" value="1"/>
</dbReference>
<organism evidence="24 25">
    <name type="scientific">Simplicispira hankyongi</name>
    <dbReference type="NCBI Taxonomy" id="2315688"/>
    <lineage>
        <taxon>Bacteria</taxon>
        <taxon>Pseudomonadati</taxon>
        <taxon>Pseudomonadota</taxon>
        <taxon>Betaproteobacteria</taxon>
        <taxon>Burkholderiales</taxon>
        <taxon>Comamonadaceae</taxon>
        <taxon>Simplicispira</taxon>
    </lineage>
</organism>